<proteinExistence type="predicted"/>
<reference evidence="2" key="1">
    <citation type="submission" date="2018-03" db="EMBL/GenBank/DDBJ databases">
        <authorList>
            <person name="Guldener U."/>
        </authorList>
    </citation>
    <scope>NUCLEOTIDE SEQUENCE</scope>
</reference>
<feature type="compositionally biased region" description="Acidic residues" evidence="1">
    <location>
        <begin position="55"/>
        <end position="65"/>
    </location>
</feature>
<protein>
    <submittedName>
        <fullName evidence="2">Uncharacterized protein</fullName>
    </submittedName>
</protein>
<organism evidence="2 3">
    <name type="scientific">Cephalotrichum gorgonifer</name>
    <dbReference type="NCBI Taxonomy" id="2041049"/>
    <lineage>
        <taxon>Eukaryota</taxon>
        <taxon>Fungi</taxon>
        <taxon>Dikarya</taxon>
        <taxon>Ascomycota</taxon>
        <taxon>Pezizomycotina</taxon>
        <taxon>Sordariomycetes</taxon>
        <taxon>Hypocreomycetidae</taxon>
        <taxon>Microascales</taxon>
        <taxon>Microascaceae</taxon>
        <taxon>Cephalotrichum</taxon>
    </lineage>
</organism>
<keyword evidence="3" id="KW-1185">Reference proteome</keyword>
<dbReference type="Proteomes" id="UP001187682">
    <property type="component" value="Unassembled WGS sequence"/>
</dbReference>
<name>A0AAE8MU28_9PEZI</name>
<sequence>MAKAWKRAGLQEPTKLRTAADWPPWPCQAQAAVRVLKLEDSMDLEGTQQAKDIIEPDEPNTPELP</sequence>
<feature type="region of interest" description="Disordered" evidence="1">
    <location>
        <begin position="1"/>
        <end position="22"/>
    </location>
</feature>
<dbReference type="EMBL" id="ONZQ02000002">
    <property type="protein sequence ID" value="SPN99170.1"/>
    <property type="molecule type" value="Genomic_DNA"/>
</dbReference>
<comment type="caution">
    <text evidence="2">The sequence shown here is derived from an EMBL/GenBank/DDBJ whole genome shotgun (WGS) entry which is preliminary data.</text>
</comment>
<evidence type="ECO:0000313" key="3">
    <source>
        <dbReference type="Proteomes" id="UP001187682"/>
    </source>
</evidence>
<dbReference type="AlphaFoldDB" id="A0AAE8MU28"/>
<feature type="region of interest" description="Disordered" evidence="1">
    <location>
        <begin position="46"/>
        <end position="65"/>
    </location>
</feature>
<gene>
    <name evidence="2" type="ORF">DNG_02205</name>
</gene>
<accession>A0AAE8MU28</accession>
<evidence type="ECO:0000313" key="2">
    <source>
        <dbReference type="EMBL" id="SPN99170.1"/>
    </source>
</evidence>
<evidence type="ECO:0000256" key="1">
    <source>
        <dbReference type="SAM" id="MobiDB-lite"/>
    </source>
</evidence>